<organism evidence="1 2">
    <name type="scientific">Allacma fusca</name>
    <dbReference type="NCBI Taxonomy" id="39272"/>
    <lineage>
        <taxon>Eukaryota</taxon>
        <taxon>Metazoa</taxon>
        <taxon>Ecdysozoa</taxon>
        <taxon>Arthropoda</taxon>
        <taxon>Hexapoda</taxon>
        <taxon>Collembola</taxon>
        <taxon>Symphypleona</taxon>
        <taxon>Sminthuridae</taxon>
        <taxon>Allacma</taxon>
    </lineage>
</organism>
<accession>A0A8J2K7P4</accession>
<evidence type="ECO:0000313" key="2">
    <source>
        <dbReference type="Proteomes" id="UP000708208"/>
    </source>
</evidence>
<dbReference type="EMBL" id="CAJVCH010082797">
    <property type="protein sequence ID" value="CAG7721779.1"/>
    <property type="molecule type" value="Genomic_DNA"/>
</dbReference>
<sequence>DQVHSAIKDWLKAAPNRLKRSTAGDN</sequence>
<reference evidence="1" key="1">
    <citation type="submission" date="2021-06" db="EMBL/GenBank/DDBJ databases">
        <authorList>
            <person name="Hodson N. C."/>
            <person name="Mongue J. A."/>
            <person name="Jaron S. K."/>
        </authorList>
    </citation>
    <scope>NUCLEOTIDE SEQUENCE</scope>
</reference>
<protein>
    <submittedName>
        <fullName evidence="1">Uncharacterized protein</fullName>
    </submittedName>
</protein>
<keyword evidence="2" id="KW-1185">Reference proteome</keyword>
<dbReference type="Proteomes" id="UP000708208">
    <property type="component" value="Unassembled WGS sequence"/>
</dbReference>
<gene>
    <name evidence="1" type="ORF">AFUS01_LOCUS10971</name>
</gene>
<feature type="non-terminal residue" evidence="1">
    <location>
        <position position="1"/>
    </location>
</feature>
<dbReference type="AlphaFoldDB" id="A0A8J2K7P4"/>
<feature type="non-terminal residue" evidence="1">
    <location>
        <position position="26"/>
    </location>
</feature>
<proteinExistence type="predicted"/>
<comment type="caution">
    <text evidence="1">The sequence shown here is derived from an EMBL/GenBank/DDBJ whole genome shotgun (WGS) entry which is preliminary data.</text>
</comment>
<name>A0A8J2K7P4_9HEXA</name>
<evidence type="ECO:0000313" key="1">
    <source>
        <dbReference type="EMBL" id="CAG7721779.1"/>
    </source>
</evidence>